<dbReference type="Proteomes" id="UP000219286">
    <property type="component" value="Unassembled WGS sequence"/>
</dbReference>
<dbReference type="CDD" id="cd01301">
    <property type="entry name" value="rDP_like"/>
    <property type="match status" value="1"/>
</dbReference>
<gene>
    <name evidence="3" type="ORF">A9Z42_0047000</name>
</gene>
<keyword evidence="2" id="KW-0482">Metalloprotease</keyword>
<dbReference type="GO" id="GO:0070573">
    <property type="term" value="F:metallodipeptidase activity"/>
    <property type="evidence" value="ECO:0007669"/>
    <property type="project" value="InterPro"/>
</dbReference>
<dbReference type="Pfam" id="PF01244">
    <property type="entry name" value="Peptidase_M19"/>
    <property type="match status" value="1"/>
</dbReference>
<dbReference type="GO" id="GO:0006508">
    <property type="term" value="P:proteolysis"/>
    <property type="evidence" value="ECO:0007669"/>
    <property type="project" value="UniProtKB-KW"/>
</dbReference>
<evidence type="ECO:0000313" key="3">
    <source>
        <dbReference type="EMBL" id="OTA04141.1"/>
    </source>
</evidence>
<proteinExistence type="inferred from homology"/>
<evidence type="ECO:0000256" key="1">
    <source>
        <dbReference type="ARBA" id="ARBA00022997"/>
    </source>
</evidence>
<keyword evidence="4" id="KW-1185">Reference proteome</keyword>
<reference evidence="3 4" key="1">
    <citation type="journal article" date="2015" name="Genome Announc.">
        <title>Genome sequence and annotation of Trichoderma parareesei, the ancestor of the cellulase producer Trichoderma reesei.</title>
        <authorList>
            <person name="Yang D."/>
            <person name="Pomraning K."/>
            <person name="Kopchinskiy A."/>
            <person name="Karimi Aghcheh R."/>
            <person name="Atanasova L."/>
            <person name="Chenthamara K."/>
            <person name="Baker S.E."/>
            <person name="Zhang R."/>
            <person name="Shen Q."/>
            <person name="Freitag M."/>
            <person name="Kubicek C.P."/>
            <person name="Druzhinina I.S."/>
        </authorList>
    </citation>
    <scope>NUCLEOTIDE SEQUENCE [LARGE SCALE GENOMIC DNA]</scope>
    <source>
        <strain evidence="3 4">CBS 125925</strain>
    </source>
</reference>
<dbReference type="InterPro" id="IPR008257">
    <property type="entry name" value="Pept_M19"/>
</dbReference>
<accession>A0A2H2ZVX8</accession>
<sequence>MEPSDDCLLRAERLLAETPLIDGHNDFPYMIRGWHLGKVGDVNARQMAIAHTDLDRLRMGRVGGVFWSAYVPCSKETASNNFSTDVHYQSLRETLQQIDIIHTLVERYPDALEITRSSAEVWKAFGSGRVASLIGVEGLHQIANSASVLRNFHRLGVRYVTLTHDSNNLYADSTNAAAPHHGGLSQQGVEMIQEMNRIGMILDLSHTSIEVQKQALSISKAPVIFSHSSCSAVTKHPRNSPDEVLDLLRTNGGVFMVSFLRKLTDADEPTLARVADHIRHVGERIGYEHVGIGSDFDGTMQTPDGLGDVSRFPFLIAELLRRGISDESVKDIAGRNVLRVMDEVQRVSGELMRNGAKMLHDDIEPIWDEKVREEVKRVRGVVE</sequence>
<evidence type="ECO:0000313" key="4">
    <source>
        <dbReference type="Proteomes" id="UP000219286"/>
    </source>
</evidence>
<comment type="caution">
    <text evidence="3">The sequence shown here is derived from an EMBL/GenBank/DDBJ whole genome shotgun (WGS) entry which is preliminary data.</text>
</comment>
<dbReference type="SUPFAM" id="SSF51556">
    <property type="entry name" value="Metallo-dependent hydrolases"/>
    <property type="match status" value="1"/>
</dbReference>
<dbReference type="OrthoDB" id="445695at2759"/>
<evidence type="ECO:0000256" key="2">
    <source>
        <dbReference type="RuleBase" id="RU341113"/>
    </source>
</evidence>
<organism evidence="3 4">
    <name type="scientific">Trichoderma parareesei</name>
    <name type="common">Filamentous fungus</name>
    <dbReference type="NCBI Taxonomy" id="858221"/>
    <lineage>
        <taxon>Eukaryota</taxon>
        <taxon>Fungi</taxon>
        <taxon>Dikarya</taxon>
        <taxon>Ascomycota</taxon>
        <taxon>Pezizomycotina</taxon>
        <taxon>Sordariomycetes</taxon>
        <taxon>Hypocreomycetidae</taxon>
        <taxon>Hypocreales</taxon>
        <taxon>Hypocreaceae</taxon>
        <taxon>Trichoderma</taxon>
    </lineage>
</organism>
<dbReference type="AlphaFoldDB" id="A0A2H2ZVX8"/>
<dbReference type="EMBL" id="LFMI01000476">
    <property type="protein sequence ID" value="OTA04141.1"/>
    <property type="molecule type" value="Genomic_DNA"/>
</dbReference>
<comment type="similarity">
    <text evidence="2">Belongs to the metallo-dependent hydrolases superfamily. Peptidase M19 family.</text>
</comment>
<dbReference type="PANTHER" id="PTHR10443">
    <property type="entry name" value="MICROSOMAL DIPEPTIDASE"/>
    <property type="match status" value="1"/>
</dbReference>
<name>A0A2H2ZVX8_TRIPA</name>
<keyword evidence="2" id="KW-0645">Protease</keyword>
<keyword evidence="1 2" id="KW-0224">Dipeptidase</keyword>
<keyword evidence="2" id="KW-0479">Metal-binding</keyword>
<dbReference type="InterPro" id="IPR032466">
    <property type="entry name" value="Metal_Hydrolase"/>
</dbReference>
<dbReference type="PROSITE" id="PS51365">
    <property type="entry name" value="RENAL_DIPEPTIDASE_2"/>
    <property type="match status" value="1"/>
</dbReference>
<comment type="cofactor">
    <cofactor evidence="2">
        <name>Zn(2+)</name>
        <dbReference type="ChEBI" id="CHEBI:29105"/>
    </cofactor>
</comment>
<dbReference type="GO" id="GO:0046872">
    <property type="term" value="F:metal ion binding"/>
    <property type="evidence" value="ECO:0007669"/>
    <property type="project" value="UniProtKB-UniRule"/>
</dbReference>
<dbReference type="Gene3D" id="3.20.20.140">
    <property type="entry name" value="Metal-dependent hydrolases"/>
    <property type="match status" value="1"/>
</dbReference>
<protein>
    <recommendedName>
        <fullName evidence="2">Dipeptidase</fullName>
        <ecNumber evidence="2">3.4.13.19</ecNumber>
    </recommendedName>
</protein>
<comment type="catalytic activity">
    <reaction evidence="2">
        <text>an L-aminoacyl-L-amino acid + H2O = 2 an L-alpha-amino acid</text>
        <dbReference type="Rhea" id="RHEA:48940"/>
        <dbReference type="ChEBI" id="CHEBI:15377"/>
        <dbReference type="ChEBI" id="CHEBI:59869"/>
        <dbReference type="ChEBI" id="CHEBI:77460"/>
        <dbReference type="EC" id="3.4.13.19"/>
    </reaction>
</comment>
<keyword evidence="2" id="KW-0378">Hydrolase</keyword>
<dbReference type="EC" id="3.4.13.19" evidence="2"/>
<dbReference type="PANTHER" id="PTHR10443:SF12">
    <property type="entry name" value="DIPEPTIDASE"/>
    <property type="match status" value="1"/>
</dbReference>
<keyword evidence="2" id="KW-0862">Zinc</keyword>